<dbReference type="PANTHER" id="PTHR28004:SF2">
    <property type="entry name" value="D-SERINE DEHYDRATASE"/>
    <property type="match status" value="1"/>
</dbReference>
<dbReference type="Pfam" id="PF14031">
    <property type="entry name" value="D-ser_dehydrat"/>
    <property type="match status" value="1"/>
</dbReference>
<evidence type="ECO:0000256" key="2">
    <source>
        <dbReference type="ARBA" id="ARBA00023239"/>
    </source>
</evidence>
<dbReference type="PANTHER" id="PTHR28004">
    <property type="entry name" value="ZGC:162816-RELATED"/>
    <property type="match status" value="1"/>
</dbReference>
<dbReference type="Gene3D" id="2.40.37.20">
    <property type="entry name" value="D-serine dehydratase-like domain"/>
    <property type="match status" value="1"/>
</dbReference>
<dbReference type="Proteomes" id="UP000617041">
    <property type="component" value="Unassembled WGS sequence"/>
</dbReference>
<dbReference type="AlphaFoldDB" id="A0A934PXP1"/>
<dbReference type="InterPro" id="IPR051466">
    <property type="entry name" value="D-amino_acid_metab_enzyme"/>
</dbReference>
<accession>A0A934PXP1</accession>
<evidence type="ECO:0000259" key="3">
    <source>
        <dbReference type="SMART" id="SM01119"/>
    </source>
</evidence>
<name>A0A934PXP1_9BURK</name>
<comment type="similarity">
    <text evidence="1">Belongs to the DSD1 family.</text>
</comment>
<organism evidence="4 5">
    <name type="scientific">Ramlibacter algicola</name>
    <dbReference type="NCBI Taxonomy" id="2795217"/>
    <lineage>
        <taxon>Bacteria</taxon>
        <taxon>Pseudomonadati</taxon>
        <taxon>Pseudomonadota</taxon>
        <taxon>Betaproteobacteria</taxon>
        <taxon>Burkholderiales</taxon>
        <taxon>Comamonadaceae</taxon>
        <taxon>Ramlibacter</taxon>
    </lineage>
</organism>
<keyword evidence="5" id="KW-1185">Reference proteome</keyword>
<dbReference type="CDD" id="cd06812">
    <property type="entry name" value="PLPDE_III_DSD_D-TA_like_1"/>
    <property type="match status" value="1"/>
</dbReference>
<dbReference type="GO" id="GO:0008721">
    <property type="term" value="F:D-serine ammonia-lyase activity"/>
    <property type="evidence" value="ECO:0007669"/>
    <property type="project" value="TreeGrafter"/>
</dbReference>
<dbReference type="SUPFAM" id="SSF51419">
    <property type="entry name" value="PLP-binding barrel"/>
    <property type="match status" value="1"/>
</dbReference>
<dbReference type="InterPro" id="IPR042208">
    <property type="entry name" value="D-ser_dehydrat-like_sf"/>
</dbReference>
<feature type="domain" description="D-serine dehydratase-like" evidence="3">
    <location>
        <begin position="255"/>
        <end position="363"/>
    </location>
</feature>
<protein>
    <submittedName>
        <fullName evidence="4">DSD1 family PLP-dependent enzyme</fullName>
    </submittedName>
</protein>
<dbReference type="RefSeq" id="WP_200785824.1">
    <property type="nucleotide sequence ID" value="NZ_JAEDAO010000001.1"/>
</dbReference>
<sequence>MTSLQDLATPCALVDVARMQRNIARMQARMDALGVRFRPHVKTSKCVDVARRQRDAGARGITVSTLKEAEEFFAAGFDDILYAVGIAPNKFAQARALRERGCDLKLITDNAAAATALGRFGAAHGHRFEAWIEIDCDGHRSGIAPEGAALLEVARAIVEGGSALGGVLTHAGSSYELDTEAALQAMAEQERAGCVRAAQRLRDEGFPCPNVSVGSTPTALSAQSLQGVTEVRAGVYVFQDLVMANVGICSPADIALGVLTTVIGHQAEKGWTIVDAGWMAMSRDRGTQRQRHDYGYGQVCTATGDVIDGCLMTGANQEHGIVSCTGGAGSSVAERFPVGTQLLVRPNHACATGAQFPEYVAVQPDGTLARWPRFAGW</sequence>
<reference evidence="4" key="1">
    <citation type="submission" date="2020-12" db="EMBL/GenBank/DDBJ databases">
        <title>Ramlibacter sp. nov., isolated from a freshwater alga, Cryptomonas.</title>
        <authorList>
            <person name="Kim H.M."/>
            <person name="Jeon C.O."/>
        </authorList>
    </citation>
    <scope>NUCLEOTIDE SEQUENCE</scope>
    <source>
        <strain evidence="4">CrO1</strain>
    </source>
</reference>
<dbReference type="InterPro" id="IPR026956">
    <property type="entry name" value="D-ser_dehydrat-like_dom"/>
</dbReference>
<dbReference type="Gene3D" id="3.20.20.10">
    <property type="entry name" value="Alanine racemase"/>
    <property type="match status" value="1"/>
</dbReference>
<evidence type="ECO:0000256" key="1">
    <source>
        <dbReference type="ARBA" id="ARBA00005323"/>
    </source>
</evidence>
<dbReference type="InterPro" id="IPR001608">
    <property type="entry name" value="Ala_racemase_N"/>
</dbReference>
<keyword evidence="2" id="KW-0456">Lyase</keyword>
<comment type="caution">
    <text evidence="4">The sequence shown here is derived from an EMBL/GenBank/DDBJ whole genome shotgun (WGS) entry which is preliminary data.</text>
</comment>
<dbReference type="EMBL" id="JAEDAO010000001">
    <property type="protein sequence ID" value="MBK0390977.1"/>
    <property type="molecule type" value="Genomic_DNA"/>
</dbReference>
<dbReference type="Pfam" id="PF01168">
    <property type="entry name" value="Ala_racemase_N"/>
    <property type="match status" value="1"/>
</dbReference>
<dbReference type="GO" id="GO:0036088">
    <property type="term" value="P:D-serine catabolic process"/>
    <property type="evidence" value="ECO:0007669"/>
    <property type="project" value="TreeGrafter"/>
</dbReference>
<dbReference type="SMART" id="SM01119">
    <property type="entry name" value="D-ser_dehydrat"/>
    <property type="match status" value="1"/>
</dbReference>
<proteinExistence type="inferred from homology"/>
<dbReference type="InterPro" id="IPR029066">
    <property type="entry name" value="PLP-binding_barrel"/>
</dbReference>
<evidence type="ECO:0000313" key="4">
    <source>
        <dbReference type="EMBL" id="MBK0390977.1"/>
    </source>
</evidence>
<gene>
    <name evidence="4" type="ORF">I8E28_00110</name>
</gene>
<evidence type="ECO:0000313" key="5">
    <source>
        <dbReference type="Proteomes" id="UP000617041"/>
    </source>
</evidence>